<name>G3H0K1_CRIGR</name>
<dbReference type="EMBL" id="JH000094">
    <property type="protein sequence ID" value="EGW10341.1"/>
    <property type="molecule type" value="Genomic_DNA"/>
</dbReference>
<gene>
    <name evidence="1" type="ORF">I79_003661</name>
</gene>
<reference evidence="2" key="1">
    <citation type="journal article" date="2011" name="Nat. Biotechnol.">
        <title>The genomic sequence of the Chinese hamster ovary (CHO)-K1 cell line.</title>
        <authorList>
            <person name="Xu X."/>
            <person name="Nagarajan H."/>
            <person name="Lewis N.E."/>
            <person name="Pan S."/>
            <person name="Cai Z."/>
            <person name="Liu X."/>
            <person name="Chen W."/>
            <person name="Xie M."/>
            <person name="Wang W."/>
            <person name="Hammond S."/>
            <person name="Andersen M.R."/>
            <person name="Neff N."/>
            <person name="Passarelli B."/>
            <person name="Koh W."/>
            <person name="Fan H.C."/>
            <person name="Wang J."/>
            <person name="Gui Y."/>
            <person name="Lee K.H."/>
            <person name="Betenbaugh M.J."/>
            <person name="Quake S.R."/>
            <person name="Famili I."/>
            <person name="Palsson B.O."/>
            <person name="Wang J."/>
        </authorList>
    </citation>
    <scope>NUCLEOTIDE SEQUENCE [LARGE SCALE GENOMIC DNA]</scope>
    <source>
        <strain evidence="2">CHO K1 cell line</strain>
    </source>
</reference>
<evidence type="ECO:0000313" key="1">
    <source>
        <dbReference type="EMBL" id="EGW10341.1"/>
    </source>
</evidence>
<proteinExistence type="predicted"/>
<dbReference type="AlphaFoldDB" id="G3H0K1"/>
<sequence>MHPTSGWALCTPTHPMPLPFCRQNGQKDKQGERAGFVAVSYVPSIDVIVVLDCREF</sequence>
<dbReference type="Proteomes" id="UP000001075">
    <property type="component" value="Unassembled WGS sequence"/>
</dbReference>
<organism evidence="1 2">
    <name type="scientific">Cricetulus griseus</name>
    <name type="common">Chinese hamster</name>
    <name type="synonym">Cricetulus barabensis griseus</name>
    <dbReference type="NCBI Taxonomy" id="10029"/>
    <lineage>
        <taxon>Eukaryota</taxon>
        <taxon>Metazoa</taxon>
        <taxon>Chordata</taxon>
        <taxon>Craniata</taxon>
        <taxon>Vertebrata</taxon>
        <taxon>Euteleostomi</taxon>
        <taxon>Mammalia</taxon>
        <taxon>Eutheria</taxon>
        <taxon>Euarchontoglires</taxon>
        <taxon>Glires</taxon>
        <taxon>Rodentia</taxon>
        <taxon>Myomorpha</taxon>
        <taxon>Muroidea</taxon>
        <taxon>Cricetidae</taxon>
        <taxon>Cricetinae</taxon>
        <taxon>Cricetulus</taxon>
    </lineage>
</organism>
<dbReference type="InParanoid" id="G3H0K1"/>
<protein>
    <submittedName>
        <fullName evidence="1">Uncharacterized protein</fullName>
    </submittedName>
</protein>
<evidence type="ECO:0000313" key="2">
    <source>
        <dbReference type="Proteomes" id="UP000001075"/>
    </source>
</evidence>
<accession>G3H0K1</accession>